<dbReference type="PIRSF" id="PIRSF016487">
    <property type="entry name" value="CYTH_UCP016487"/>
    <property type="match status" value="1"/>
</dbReference>
<accession>A0A1I5FE52</accession>
<gene>
    <name evidence="3" type="ORF">SAMN04489757_11378</name>
</gene>
<evidence type="ECO:0000256" key="1">
    <source>
        <dbReference type="PIRSR" id="PIRSR016487-1"/>
    </source>
</evidence>
<dbReference type="InterPro" id="IPR023577">
    <property type="entry name" value="CYTH_domain"/>
</dbReference>
<dbReference type="CDD" id="cd07761">
    <property type="entry name" value="CYTH-like_CthTTM-like"/>
    <property type="match status" value="1"/>
</dbReference>
<dbReference type="STRING" id="1527.SAMN04489757_11378"/>
<evidence type="ECO:0000313" key="3">
    <source>
        <dbReference type="EMBL" id="SFO22012.1"/>
    </source>
</evidence>
<dbReference type="EMBL" id="FOWD01000013">
    <property type="protein sequence ID" value="SFO22012.1"/>
    <property type="molecule type" value="Genomic_DNA"/>
</dbReference>
<evidence type="ECO:0000313" key="4">
    <source>
        <dbReference type="Proteomes" id="UP000198806"/>
    </source>
</evidence>
<feature type="active site" description="Proton acceptor" evidence="1">
    <location>
        <position position="28"/>
    </location>
</feature>
<feature type="domain" description="CYTH" evidence="2">
    <location>
        <begin position="1"/>
        <end position="158"/>
    </location>
</feature>
<dbReference type="InterPro" id="IPR033469">
    <property type="entry name" value="CYTH-like_dom_sf"/>
</dbReference>
<dbReference type="Pfam" id="PF01928">
    <property type="entry name" value="CYTH"/>
    <property type="match status" value="1"/>
</dbReference>
<keyword evidence="4" id="KW-1185">Reference proteome</keyword>
<dbReference type="OrthoDB" id="9805588at2"/>
<dbReference type="PANTHER" id="PTHR40114">
    <property type="entry name" value="SLR0698 PROTEIN"/>
    <property type="match status" value="1"/>
</dbReference>
<dbReference type="Gene3D" id="2.40.320.10">
    <property type="entry name" value="Hypothetical Protein Pfu-838710-001"/>
    <property type="match status" value="1"/>
</dbReference>
<dbReference type="SMART" id="SM01118">
    <property type="entry name" value="CYTH"/>
    <property type="match status" value="1"/>
</dbReference>
<dbReference type="RefSeq" id="WP_091686337.1">
    <property type="nucleotide sequence ID" value="NZ_BAABFM010000027.1"/>
</dbReference>
<dbReference type="PANTHER" id="PTHR40114:SF1">
    <property type="entry name" value="SLR0698 PROTEIN"/>
    <property type="match status" value="1"/>
</dbReference>
<dbReference type="Proteomes" id="UP000198806">
    <property type="component" value="Unassembled WGS sequence"/>
</dbReference>
<proteinExistence type="predicted"/>
<reference evidence="3 4" key="1">
    <citation type="submission" date="2016-10" db="EMBL/GenBank/DDBJ databases">
        <authorList>
            <person name="de Groot N.N."/>
        </authorList>
    </citation>
    <scope>NUCLEOTIDE SEQUENCE [LARGE SCALE GENOMIC DNA]</scope>
    <source>
        <strain evidence="3 4">DSM 1283</strain>
    </source>
</reference>
<protein>
    <submittedName>
        <fullName evidence="3">CYTH domain-containing protein</fullName>
    </submittedName>
</protein>
<evidence type="ECO:0000259" key="2">
    <source>
        <dbReference type="PROSITE" id="PS51707"/>
    </source>
</evidence>
<dbReference type="PROSITE" id="PS51707">
    <property type="entry name" value="CYTH"/>
    <property type="match status" value="1"/>
</dbReference>
<dbReference type="InterPro" id="IPR012042">
    <property type="entry name" value="NeuTTM/CthTTM-like"/>
</dbReference>
<dbReference type="SUPFAM" id="SSF55154">
    <property type="entry name" value="CYTH-like phosphatases"/>
    <property type="match status" value="1"/>
</dbReference>
<sequence>MEIERKFQIARMPENLEQYKKKEIEQGYLCIDPVIRIRKSNDNYILTYKSRMGMIEKPEEVALTCQEVELALTKESYEHLKEKTDGNLICKTRYLIPLEEGLTAELDVFHKQLEGLQFVEVEFPGEDEAGRFELPDWFGKDVSFDKRYKNNYLAFINNYEEI</sequence>
<dbReference type="AlphaFoldDB" id="A0A1I5FE52"/>
<name>A0A1I5FE52_9FIRM</name>
<organism evidence="3 4">
    <name type="scientific">Anaerocolumna aminovalerica</name>
    <dbReference type="NCBI Taxonomy" id="1527"/>
    <lineage>
        <taxon>Bacteria</taxon>
        <taxon>Bacillati</taxon>
        <taxon>Bacillota</taxon>
        <taxon>Clostridia</taxon>
        <taxon>Lachnospirales</taxon>
        <taxon>Lachnospiraceae</taxon>
        <taxon>Anaerocolumna</taxon>
    </lineage>
</organism>